<sequence length="732" mass="81147">MKHLSRRQFTASSLVPLGAAVLPAVPAHAQERAEESSEGSQAGPALLSGLTDLLDLHGTPDAARPPGDNPLNVFADLGAWHAYGLPSPADHSHFGGFSGPLYVAEEYPWYLSRSFTRFGLVDKHTSKAVDLSADRSPVLESRPGLLRQSFRTDGLRVTLELRYATDRTALVRADVHNLGHGEREVRAHWTGELLRHTSEPVRDAPRLRATEDGVAVRFAEVRSFKDFLTTTQTRFEVVHGVPVHTSVHGDEYRTTAARPRTIGPGGTVSFTWTESYWFTDAERRARRSAVREALDRPDRVADRSDRRWRRYLTRALEGVAPDRRRVAAKAVQTLVTNWRSPAGALRSDGITPSLTNTSFAGGFWAWDSWKEAVSTAVFDPALAVSTLESMFDHQITADSPDRPQDAGMVPDAVFYNDIRDGGLNWNERNSKPPLAAWAVWEVYERGGGPSFLRRMYPKLKAYHAWWYRVRDHDGNGLAEYGATVDAANDSAEQRRLAAAWESGMDNAPRFDDVEVRANTDRAGHTVGYSLDQESVDLNCFLYAEKRYLARMAAELGWRQEAKELNHAAAALRDRVRTRAYDPATGFFYDWAPDNGGPLTGRGMGIEGAVPLWAGVASSRQAAGVRAALTDPARFATHMPLPTAARDNPKFDPTGYWRGLVWLDQAFFALRGLSDYGYHRDAHTIGEQLLRNAEGLLGDGPIHENYHPLTGEGRNAANFSWSAAAVLEILRGR</sequence>
<evidence type="ECO:0000259" key="2">
    <source>
        <dbReference type="Pfam" id="PF21152"/>
    </source>
</evidence>
<dbReference type="Pfam" id="PF22422">
    <property type="entry name" value="MGH1-like_GH"/>
    <property type="match status" value="1"/>
</dbReference>
<dbReference type="PANTHER" id="PTHR23403">
    <property type="entry name" value="TREHALASE"/>
    <property type="match status" value="1"/>
</dbReference>
<dbReference type="Gene3D" id="2.70.98.50">
    <property type="entry name" value="putative glycoside hydrolase family protein from bacillus halodurans"/>
    <property type="match status" value="1"/>
</dbReference>
<organism evidence="4 5">
    <name type="scientific">Streptomyces tsukubensis</name>
    <dbReference type="NCBI Taxonomy" id="83656"/>
    <lineage>
        <taxon>Bacteria</taxon>
        <taxon>Bacillati</taxon>
        <taxon>Actinomycetota</taxon>
        <taxon>Actinomycetes</taxon>
        <taxon>Kitasatosporales</taxon>
        <taxon>Streptomycetaceae</taxon>
        <taxon>Streptomyces</taxon>
    </lineage>
</organism>
<name>A0A1V4AG19_9ACTN</name>
<evidence type="ECO:0000256" key="1">
    <source>
        <dbReference type="SAM" id="SignalP"/>
    </source>
</evidence>
<dbReference type="Gene3D" id="1.50.10.10">
    <property type="match status" value="1"/>
</dbReference>
<dbReference type="AlphaFoldDB" id="A0A1V4AG19"/>
<dbReference type="RefSeq" id="WP_077964130.1">
    <property type="nucleotide sequence ID" value="NZ_CP045178.1"/>
</dbReference>
<dbReference type="EMBL" id="MVFC01000001">
    <property type="protein sequence ID" value="OON82832.1"/>
    <property type="molecule type" value="Genomic_DNA"/>
</dbReference>
<feature type="signal peptide" evidence="1">
    <location>
        <begin position="1"/>
        <end position="29"/>
    </location>
</feature>
<proteinExistence type="predicted"/>
<feature type="domain" description="Mannosylglycerate hydrolase MGH1-like glycoside hydrolase" evidence="3">
    <location>
        <begin position="364"/>
        <end position="721"/>
    </location>
</feature>
<protein>
    <submittedName>
        <fullName evidence="4">Glycoside hydrolase</fullName>
    </submittedName>
</protein>
<dbReference type="OrthoDB" id="9781878at2"/>
<dbReference type="PANTHER" id="PTHR23403:SF1">
    <property type="entry name" value="TREHALASE"/>
    <property type="match status" value="1"/>
</dbReference>
<dbReference type="InterPro" id="IPR054491">
    <property type="entry name" value="MGH1-like_GH"/>
</dbReference>
<dbReference type="GO" id="GO:0004555">
    <property type="term" value="F:alpha,alpha-trehalase activity"/>
    <property type="evidence" value="ECO:0007669"/>
    <property type="project" value="InterPro"/>
</dbReference>
<dbReference type="InterPro" id="IPR006311">
    <property type="entry name" value="TAT_signal"/>
</dbReference>
<dbReference type="Proteomes" id="UP000190539">
    <property type="component" value="Unassembled WGS sequence"/>
</dbReference>
<reference evidence="4 5" key="1">
    <citation type="submission" date="2017-02" db="EMBL/GenBank/DDBJ databases">
        <title>Draft Genome Sequence of Streptomyces tsukubaensis F601, a Producer of the immunosuppressant tacrolimus FK506.</title>
        <authorList>
            <person name="Zong G."/>
            <person name="Zhong C."/>
            <person name="Fu J."/>
            <person name="Qin R."/>
            <person name="Cao G."/>
        </authorList>
    </citation>
    <scope>NUCLEOTIDE SEQUENCE [LARGE SCALE GENOMIC DNA]</scope>
    <source>
        <strain evidence="4 5">F601</strain>
    </source>
</reference>
<dbReference type="Pfam" id="PF21152">
    <property type="entry name" value="YgjK_N"/>
    <property type="match status" value="1"/>
</dbReference>
<comment type="caution">
    <text evidence="4">The sequence shown here is derived from an EMBL/GenBank/DDBJ whole genome shotgun (WGS) entry which is preliminary data.</text>
</comment>
<dbReference type="SUPFAM" id="SSF48208">
    <property type="entry name" value="Six-hairpin glycosidases"/>
    <property type="match status" value="1"/>
</dbReference>
<dbReference type="InterPro" id="IPR048450">
    <property type="entry name" value="YgjK_N"/>
</dbReference>
<feature type="domain" description="Glucosidase YgjK N-terminal" evidence="2">
    <location>
        <begin position="71"/>
        <end position="308"/>
    </location>
</feature>
<evidence type="ECO:0000313" key="4">
    <source>
        <dbReference type="EMBL" id="OON82832.1"/>
    </source>
</evidence>
<dbReference type="InterPro" id="IPR001661">
    <property type="entry name" value="Glyco_hydro_37"/>
</dbReference>
<dbReference type="GO" id="GO:0005993">
    <property type="term" value="P:trehalose catabolic process"/>
    <property type="evidence" value="ECO:0007669"/>
    <property type="project" value="TreeGrafter"/>
</dbReference>
<dbReference type="InterPro" id="IPR012341">
    <property type="entry name" value="6hp_glycosidase-like_sf"/>
</dbReference>
<dbReference type="PROSITE" id="PS51318">
    <property type="entry name" value="TAT"/>
    <property type="match status" value="1"/>
</dbReference>
<keyword evidence="5" id="KW-1185">Reference proteome</keyword>
<evidence type="ECO:0000259" key="3">
    <source>
        <dbReference type="Pfam" id="PF22422"/>
    </source>
</evidence>
<dbReference type="InterPro" id="IPR008928">
    <property type="entry name" value="6-hairpin_glycosidase_sf"/>
</dbReference>
<keyword evidence="1" id="KW-0732">Signal</keyword>
<dbReference type="STRING" id="83656.B1H18_02005"/>
<gene>
    <name evidence="4" type="ORF">B1H18_02005</name>
</gene>
<evidence type="ECO:0000313" key="5">
    <source>
        <dbReference type="Proteomes" id="UP000190539"/>
    </source>
</evidence>
<feature type="chain" id="PRO_5010710350" evidence="1">
    <location>
        <begin position="30"/>
        <end position="732"/>
    </location>
</feature>
<keyword evidence="4" id="KW-0378">Hydrolase</keyword>
<accession>A0A1V4AG19</accession>